<dbReference type="EMBL" id="CP031194">
    <property type="protein sequence ID" value="AXG77628.1"/>
    <property type="molecule type" value="Genomic_DNA"/>
</dbReference>
<protein>
    <recommendedName>
        <fullName evidence="1">DUF4097 domain-containing protein</fullName>
    </recommendedName>
</protein>
<proteinExistence type="predicted"/>
<name>A0A345HLQ4_9ACTN</name>
<sequence length="244" mass="24976">MAAGGALVAALVVSGCGSDPSGAPEEKKSFAFEGKTLTIDAENAEIDLVPADVTSVDVTRQVDGWVLLGSGPKGVWKMDGATLTLKVKCSGLSSDCSSRNEVKVPRGVAVTLTGDNGKVTATGFTTALKLASDNGSITVADSSGPLDLKSDNGSVTARNVSSRTVTVRSDNGAIRLGFSEVPDHVDTLSDNGRTEIVVPPGGSYAVTTSSDNGRVEVDVERDANSPHVVKARSDNGKITVRSAN</sequence>
<dbReference type="AlphaFoldDB" id="A0A345HLQ4"/>
<evidence type="ECO:0000313" key="3">
    <source>
        <dbReference type="Proteomes" id="UP000253868"/>
    </source>
</evidence>
<organism evidence="2 3">
    <name type="scientific">Streptomyces paludis</name>
    <dbReference type="NCBI Taxonomy" id="2282738"/>
    <lineage>
        <taxon>Bacteria</taxon>
        <taxon>Bacillati</taxon>
        <taxon>Actinomycetota</taxon>
        <taxon>Actinomycetes</taxon>
        <taxon>Kitasatosporales</taxon>
        <taxon>Streptomycetaceae</taxon>
        <taxon>Streptomyces</taxon>
    </lineage>
</organism>
<dbReference type="KEGG" id="spad:DVK44_07855"/>
<evidence type="ECO:0000313" key="2">
    <source>
        <dbReference type="EMBL" id="AXG77628.1"/>
    </source>
</evidence>
<accession>A0A345HLQ4</accession>
<dbReference type="RefSeq" id="WP_114658995.1">
    <property type="nucleotide sequence ID" value="NZ_CP031194.1"/>
</dbReference>
<reference evidence="3" key="1">
    <citation type="submission" date="2018-07" db="EMBL/GenBank/DDBJ databases">
        <authorList>
            <person name="Zhao J."/>
        </authorList>
    </citation>
    <scope>NUCLEOTIDE SEQUENCE [LARGE SCALE GENOMIC DNA]</scope>
    <source>
        <strain evidence="3">GSSD-12</strain>
    </source>
</reference>
<dbReference type="Proteomes" id="UP000253868">
    <property type="component" value="Chromosome"/>
</dbReference>
<evidence type="ECO:0000259" key="1">
    <source>
        <dbReference type="Pfam" id="PF13349"/>
    </source>
</evidence>
<dbReference type="InterPro" id="IPR025164">
    <property type="entry name" value="Toastrack_DUF4097"/>
</dbReference>
<gene>
    <name evidence="2" type="ORF">DVK44_07855</name>
</gene>
<dbReference type="Pfam" id="PF13349">
    <property type="entry name" value="DUF4097"/>
    <property type="match status" value="1"/>
</dbReference>
<dbReference type="OrthoDB" id="5243271at2"/>
<keyword evidence="3" id="KW-1185">Reference proteome</keyword>
<feature type="domain" description="DUF4097" evidence="1">
    <location>
        <begin position="111"/>
        <end position="240"/>
    </location>
</feature>